<sequence>MKMPASGRRFSHHQRARGGSSQCRGQVHSRGRGRGSGVIDFKRRTDKRSSSNLSHMPIHFEGSRSERSFRARPHAQQTVLPSTPPDGSDDAFSSPSRLFEQGQAHALGTTPENIQNNESGDFYETVNAEEVVLAVSFVERGSLGCAYFATNTQELRILHDMQYADVDVLEALLAHVQPTVVLLPFKTPEVVVSLFERHANIWDEGKTTQGGKESLSIYGLFSALAGTPQGKAKLRQMIARPTVDLNLIHERQRTISFLLQPGNSETLETICRILRKVPDIRRSIIKLRKGVDSTSGRGSFNRGVWWTLRRFVVGALQLREAIRGLSPVGEIILAETIVRIISPNTMKELGETVGSTIDFRESRPNSRVTVRWGVNDELDRLKRDYNGMEDLLSQVVSDLSNELPEWARNIVTSCIFWPQLGFLTMVPLCPDSEEPMYDGQGLDCDNWQIMFSAERKAYYKNHRMRELDAHLGDMYGGILGRPSDLKLCFHTDYSKDLEVEILHNLAVDVMVHEDALLAAADICGELDALVAMALAAGKYGWTAPKVTMSNVLSIRAGRHPLQELVLPLYIPNDCYLSGGEDHETPGLGFESRSSGHLPMSTSECASMTVLTGPNHSGKSVHLKHVALITYLAHIGSYVPAEEAIVGLTDKILTRLSTRETVSRNESSFAVDLKQVAFCLKSASPRSLVLVDEFGKGTASDDGAGLMAALVNHFVSLRTKTPRVLAATHFHEIFEGRHVSESPYLTLAHMDIRLDSRVSRPDNQLVYLYRLIPGVSTESFGAICAALSGVDSSVVDRAKTIAHILSSNEDLNAAYTTLDAEDYNRLRDAEDVARRFLNVAPRNLAIGVVGDVGNIRNTLRSVLYEDTGSNCHL</sequence>
<name>A0A0G4LCD7_VERLO</name>
<gene>
    <name evidence="14" type="ORF">BN1708_000372</name>
</gene>
<comment type="similarity">
    <text evidence="3">Belongs to the DNA mismatch repair MutS family.</text>
</comment>
<dbReference type="SUPFAM" id="SSF48334">
    <property type="entry name" value="DNA repair protein MutS, domain III"/>
    <property type="match status" value="1"/>
</dbReference>
<organism evidence="14 15">
    <name type="scientific">Verticillium longisporum</name>
    <name type="common">Verticillium dahliae var. longisporum</name>
    <dbReference type="NCBI Taxonomy" id="100787"/>
    <lineage>
        <taxon>Eukaryota</taxon>
        <taxon>Fungi</taxon>
        <taxon>Dikarya</taxon>
        <taxon>Ascomycota</taxon>
        <taxon>Pezizomycotina</taxon>
        <taxon>Sordariomycetes</taxon>
        <taxon>Hypocreomycetidae</taxon>
        <taxon>Glomerellales</taxon>
        <taxon>Plectosphaerellaceae</taxon>
        <taxon>Verticillium</taxon>
    </lineage>
</organism>
<dbReference type="InterPro" id="IPR036187">
    <property type="entry name" value="DNA_mismatch_repair_MutS_sf"/>
</dbReference>
<evidence type="ECO:0000313" key="15">
    <source>
        <dbReference type="Proteomes" id="UP000044602"/>
    </source>
</evidence>
<dbReference type="GO" id="GO:0006298">
    <property type="term" value="P:mismatch repair"/>
    <property type="evidence" value="ECO:0007669"/>
    <property type="project" value="InterPro"/>
</dbReference>
<evidence type="ECO:0000256" key="1">
    <source>
        <dbReference type="ARBA" id="ARBA00004123"/>
    </source>
</evidence>
<dbReference type="GO" id="GO:0051026">
    <property type="term" value="P:chiasma assembly"/>
    <property type="evidence" value="ECO:0007669"/>
    <property type="project" value="TreeGrafter"/>
</dbReference>
<evidence type="ECO:0000313" key="14">
    <source>
        <dbReference type="EMBL" id="CRK19707.1"/>
    </source>
</evidence>
<keyword evidence="5" id="KW-0547">Nucleotide-binding</keyword>
<evidence type="ECO:0000256" key="5">
    <source>
        <dbReference type="ARBA" id="ARBA00022741"/>
    </source>
</evidence>
<dbReference type="FunFam" id="3.40.50.300:FF:001067">
    <property type="entry name" value="DNA mismatch repair protein MSH5"/>
    <property type="match status" value="1"/>
</dbReference>
<feature type="region of interest" description="Disordered" evidence="12">
    <location>
        <begin position="1"/>
        <end position="93"/>
    </location>
</feature>
<dbReference type="GO" id="GO:0140664">
    <property type="term" value="F:ATP-dependent DNA damage sensor activity"/>
    <property type="evidence" value="ECO:0007669"/>
    <property type="project" value="InterPro"/>
</dbReference>
<evidence type="ECO:0000256" key="11">
    <source>
        <dbReference type="ARBA" id="ARBA00077470"/>
    </source>
</evidence>
<evidence type="ECO:0000256" key="7">
    <source>
        <dbReference type="ARBA" id="ARBA00023125"/>
    </source>
</evidence>
<evidence type="ECO:0000256" key="6">
    <source>
        <dbReference type="ARBA" id="ARBA00022840"/>
    </source>
</evidence>
<dbReference type="GO" id="GO:0005524">
    <property type="term" value="F:ATP binding"/>
    <property type="evidence" value="ECO:0007669"/>
    <property type="project" value="UniProtKB-KW"/>
</dbReference>
<reference evidence="14 15" key="1">
    <citation type="submission" date="2015-05" db="EMBL/GenBank/DDBJ databases">
        <authorList>
            <person name="Wang D.B."/>
            <person name="Wang M."/>
        </authorList>
    </citation>
    <scope>NUCLEOTIDE SEQUENCE [LARGE SCALE GENOMIC DNA]</scope>
    <source>
        <strain evidence="14">VL1</strain>
    </source>
</reference>
<dbReference type="InterPro" id="IPR027417">
    <property type="entry name" value="P-loop_NTPase"/>
</dbReference>
<dbReference type="Proteomes" id="UP000044602">
    <property type="component" value="Unassembled WGS sequence"/>
</dbReference>
<protein>
    <recommendedName>
        <fullName evidence="10">DNA mismatch repair protein MSH5</fullName>
    </recommendedName>
    <alternativeName>
        <fullName evidence="11">MutS protein homolog 5</fullName>
    </alternativeName>
</protein>
<dbReference type="SUPFAM" id="SSF52540">
    <property type="entry name" value="P-loop containing nucleoside triphosphate hydrolases"/>
    <property type="match status" value="1"/>
</dbReference>
<keyword evidence="7" id="KW-0238">DNA-binding</keyword>
<proteinExistence type="inferred from homology"/>
<comment type="subcellular location">
    <subcellularLocation>
        <location evidence="2">Chromosome</location>
    </subcellularLocation>
    <subcellularLocation>
        <location evidence="1">Nucleus</location>
    </subcellularLocation>
</comment>
<dbReference type="PANTHER" id="PTHR11361">
    <property type="entry name" value="DNA MISMATCH REPAIR PROTEIN MUTS FAMILY MEMBER"/>
    <property type="match status" value="1"/>
</dbReference>
<dbReference type="GO" id="GO:0005694">
    <property type="term" value="C:chromosome"/>
    <property type="evidence" value="ECO:0007669"/>
    <property type="project" value="UniProtKB-SubCell"/>
</dbReference>
<keyword evidence="9" id="KW-0469">Meiosis</keyword>
<dbReference type="EMBL" id="CVQH01011112">
    <property type="protein sequence ID" value="CRK19707.1"/>
    <property type="molecule type" value="Genomic_DNA"/>
</dbReference>
<dbReference type="Gene3D" id="1.10.1420.10">
    <property type="match status" value="1"/>
</dbReference>
<evidence type="ECO:0000256" key="9">
    <source>
        <dbReference type="ARBA" id="ARBA00023254"/>
    </source>
</evidence>
<evidence type="ECO:0000256" key="8">
    <source>
        <dbReference type="ARBA" id="ARBA00023242"/>
    </source>
</evidence>
<accession>A0A0G4LCD7</accession>
<dbReference type="AlphaFoldDB" id="A0A0G4LCD7"/>
<keyword evidence="6" id="KW-0067">ATP-binding</keyword>
<dbReference type="PROSITE" id="PS00486">
    <property type="entry name" value="DNA_MISMATCH_REPAIR_2"/>
    <property type="match status" value="1"/>
</dbReference>
<dbReference type="InterPro" id="IPR045076">
    <property type="entry name" value="MutS"/>
</dbReference>
<dbReference type="InterPro" id="IPR007696">
    <property type="entry name" value="DNA_mismatch_repair_MutS_core"/>
</dbReference>
<feature type="domain" description="DNA mismatch repair proteins mutS family" evidence="13">
    <location>
        <begin position="686"/>
        <end position="702"/>
    </location>
</feature>
<evidence type="ECO:0000259" key="13">
    <source>
        <dbReference type="PROSITE" id="PS00486"/>
    </source>
</evidence>
<evidence type="ECO:0000256" key="3">
    <source>
        <dbReference type="ARBA" id="ARBA00006271"/>
    </source>
</evidence>
<dbReference type="GO" id="GO:0030983">
    <property type="term" value="F:mismatched DNA binding"/>
    <property type="evidence" value="ECO:0007669"/>
    <property type="project" value="InterPro"/>
</dbReference>
<dbReference type="Pfam" id="PF05192">
    <property type="entry name" value="MutS_III"/>
    <property type="match status" value="1"/>
</dbReference>
<dbReference type="GO" id="GO:0005634">
    <property type="term" value="C:nucleus"/>
    <property type="evidence" value="ECO:0007669"/>
    <property type="project" value="UniProtKB-SubCell"/>
</dbReference>
<dbReference type="SMART" id="SM00534">
    <property type="entry name" value="MUTSac"/>
    <property type="match status" value="1"/>
</dbReference>
<dbReference type="Pfam" id="PF00488">
    <property type="entry name" value="MutS_V"/>
    <property type="match status" value="1"/>
</dbReference>
<evidence type="ECO:0000256" key="4">
    <source>
        <dbReference type="ARBA" id="ARBA00022454"/>
    </source>
</evidence>
<dbReference type="STRING" id="100787.A0A0G4LCD7"/>
<dbReference type="SMART" id="SM00533">
    <property type="entry name" value="MUTSd"/>
    <property type="match status" value="1"/>
</dbReference>
<feature type="compositionally biased region" description="Basic and acidic residues" evidence="12">
    <location>
        <begin position="40"/>
        <end position="49"/>
    </location>
</feature>
<evidence type="ECO:0000256" key="2">
    <source>
        <dbReference type="ARBA" id="ARBA00004286"/>
    </source>
</evidence>
<keyword evidence="8" id="KW-0539">Nucleus</keyword>
<evidence type="ECO:0000256" key="10">
    <source>
        <dbReference type="ARBA" id="ARBA00073549"/>
    </source>
</evidence>
<dbReference type="InterPro" id="IPR000432">
    <property type="entry name" value="DNA_mismatch_repair_MutS_C"/>
</dbReference>
<keyword evidence="15" id="KW-1185">Reference proteome</keyword>
<dbReference type="Gene3D" id="3.40.50.300">
    <property type="entry name" value="P-loop containing nucleotide triphosphate hydrolases"/>
    <property type="match status" value="1"/>
</dbReference>
<keyword evidence="4" id="KW-0158">Chromosome</keyword>
<evidence type="ECO:0000256" key="12">
    <source>
        <dbReference type="SAM" id="MobiDB-lite"/>
    </source>
</evidence>
<dbReference type="PANTHER" id="PTHR11361:SF20">
    <property type="entry name" value="MUTS PROTEIN HOMOLOG 5"/>
    <property type="match status" value="1"/>
</dbReference>